<keyword evidence="1" id="KW-0732">Signal</keyword>
<sequence precursor="true">MKRIAIIILALIAQQSMAQIADDALMLSRYTYDGTARVTAMGGAFTALGGDLTSASLNPAGLGLYRSNDFSFSISGNMNRTDGTYLGNSNNTHHYRTIMPSFGVALSAPNIWNMDNNEGPKSYTFAIGYNQIHTFNRSFGLVGNNNNTSFLDMVLDDVNYYGIFADTDVVYELNSNYTHDYLEQGYGATQEAYLTETGGIGEYYISGGANFNDKVYVGGTLGIQSVYYSRTFNYTETPTNEIALNYFDYQENITTRGVGLNAKIGFIYVPVYWSKIGISLHTPTSFQLTDDWSEDLSASIDYNDGPATNSWSEEYYVPEYEILSPMRLQAGVSFLVMRTALVSLDYEFVDYSTAQISSEEATFNDANNDISNFYEPTHSFRLGMEYKWNMMAFRAGGFYYDSPHQSGYPNVNNNRLGYTAGIGIRSGSFYFDMAYSQMNEDFKYSPYYYEQGEVESKSTRILGTIGFRF</sequence>
<dbReference type="STRING" id="1307839.L21SP5_00723"/>
<name>A0A0S2HWD7_9BACT</name>
<evidence type="ECO:0000313" key="2">
    <source>
        <dbReference type="EMBL" id="ALO14395.1"/>
    </source>
</evidence>
<keyword evidence="3" id="KW-1185">Reference proteome</keyword>
<evidence type="ECO:0008006" key="4">
    <source>
        <dbReference type="Google" id="ProtNLM"/>
    </source>
</evidence>
<dbReference type="OrthoDB" id="9765571at2"/>
<feature type="signal peptide" evidence="1">
    <location>
        <begin position="1"/>
        <end position="18"/>
    </location>
</feature>
<dbReference type="PATRIC" id="fig|1307839.3.peg.767"/>
<dbReference type="KEGG" id="blq:L21SP5_00723"/>
<proteinExistence type="predicted"/>
<gene>
    <name evidence="2" type="ORF">L21SP5_00723</name>
</gene>
<reference evidence="2 3" key="1">
    <citation type="submission" date="2015-11" db="EMBL/GenBank/DDBJ databases">
        <title>Description and complete genome sequence of a novel strain predominating in hypersaline microbial mats and representing a new family of the Bacteriodetes phylum.</title>
        <authorList>
            <person name="Spring S."/>
            <person name="Bunk B."/>
            <person name="Sproer C."/>
            <person name="Klenk H.-P."/>
        </authorList>
    </citation>
    <scope>NUCLEOTIDE SEQUENCE [LARGE SCALE GENOMIC DNA]</scope>
    <source>
        <strain evidence="2 3">L21-Spi-D4</strain>
    </source>
</reference>
<evidence type="ECO:0000313" key="3">
    <source>
        <dbReference type="Proteomes" id="UP000064893"/>
    </source>
</evidence>
<dbReference type="EMBL" id="CP013118">
    <property type="protein sequence ID" value="ALO14395.1"/>
    <property type="molecule type" value="Genomic_DNA"/>
</dbReference>
<dbReference type="RefSeq" id="WP_057951944.1">
    <property type="nucleotide sequence ID" value="NZ_CP013118.1"/>
</dbReference>
<dbReference type="SUPFAM" id="SSF56935">
    <property type="entry name" value="Porins"/>
    <property type="match status" value="1"/>
</dbReference>
<protein>
    <recommendedName>
        <fullName evidence="4">Outer membrane protein transport protein (OMPP1/FadL/TodX)</fullName>
    </recommendedName>
</protein>
<dbReference type="AlphaFoldDB" id="A0A0S2HWD7"/>
<accession>A0A0S2HWD7</accession>
<feature type="chain" id="PRO_5006599156" description="Outer membrane protein transport protein (OMPP1/FadL/TodX)" evidence="1">
    <location>
        <begin position="19"/>
        <end position="469"/>
    </location>
</feature>
<dbReference type="Gene3D" id="2.40.160.60">
    <property type="entry name" value="Outer membrane protein transport protein (OMPP1/FadL/TodX)"/>
    <property type="match status" value="1"/>
</dbReference>
<dbReference type="Proteomes" id="UP000064893">
    <property type="component" value="Chromosome"/>
</dbReference>
<evidence type="ECO:0000256" key="1">
    <source>
        <dbReference type="SAM" id="SignalP"/>
    </source>
</evidence>
<organism evidence="2 3">
    <name type="scientific">Salinivirga cyanobacteriivorans</name>
    <dbReference type="NCBI Taxonomy" id="1307839"/>
    <lineage>
        <taxon>Bacteria</taxon>
        <taxon>Pseudomonadati</taxon>
        <taxon>Bacteroidota</taxon>
        <taxon>Bacteroidia</taxon>
        <taxon>Bacteroidales</taxon>
        <taxon>Salinivirgaceae</taxon>
        <taxon>Salinivirga</taxon>
    </lineage>
</organism>